<dbReference type="Pfam" id="PF12697">
    <property type="entry name" value="Abhydrolase_6"/>
    <property type="match status" value="1"/>
</dbReference>
<dbReference type="Gene3D" id="3.40.50.1820">
    <property type="entry name" value="alpha/beta hydrolase"/>
    <property type="match status" value="1"/>
</dbReference>
<evidence type="ECO:0000313" key="4">
    <source>
        <dbReference type="EMBL" id="CAE6479498.1"/>
    </source>
</evidence>
<evidence type="ECO:0000256" key="1">
    <source>
        <dbReference type="SAM" id="SignalP"/>
    </source>
</evidence>
<feature type="signal peptide" evidence="1">
    <location>
        <begin position="1"/>
        <end position="19"/>
    </location>
</feature>
<dbReference type="InterPro" id="IPR000073">
    <property type="entry name" value="AB_hydrolase_1"/>
</dbReference>
<dbReference type="SUPFAM" id="SSF53474">
    <property type="entry name" value="alpha/beta-Hydrolases"/>
    <property type="match status" value="1"/>
</dbReference>
<gene>
    <name evidence="4" type="ORF">RDB_LOCUS121903</name>
    <name evidence="3" type="ORF">RDB_LOCUS58926</name>
</gene>
<sequence length="413" mass="44322">MMFSSTLVAGISLASTALAAPTVRGRGLFDFRAPSPSSTGTCTQSRVPITVQVDTTAILMQKPSSQGDLTGFLAQYWTTGSTVTSQIMSQAADGTTQKKRVEGTYNIWAQTCVPNGGQGQVPLIIGIHGINFDHSYWEFGYSKEYNFIEAANKAGYAVLTYDRLGVGQSDKPDGLNVVQSSTEVEILHQFIQQSRASGKYSKVLGIGHSFGSIQLTGIAARYPADLDAVILTGYAPSMVSVPLAFTAWSQTLANQQSDMTIRTRWATLPSGSNIMNDKGYMGTGSPSSDRFAFFAKGAYDEDAFKLAYNTKQTHTLGEFLTIAEPVSKPASDFKGHVYVVTGEKDLIFCGGNCWQKPTTAPGDSLLDDTKAFYPNAASFSTHVPTGAGHALFAHRGTDKTIATILTWCKNLGL</sequence>
<dbReference type="EMBL" id="CAJMWY010000994">
    <property type="protein sequence ID" value="CAE6454499.1"/>
    <property type="molecule type" value="Genomic_DNA"/>
</dbReference>
<comment type="caution">
    <text evidence="4">The sequence shown here is derived from an EMBL/GenBank/DDBJ whole genome shotgun (WGS) entry which is preliminary data.</text>
</comment>
<dbReference type="EMBL" id="CAJMWX010001295">
    <property type="protein sequence ID" value="CAE6479498.1"/>
    <property type="molecule type" value="Genomic_DNA"/>
</dbReference>
<evidence type="ECO:0000313" key="3">
    <source>
        <dbReference type="EMBL" id="CAE6454499.1"/>
    </source>
</evidence>
<proteinExistence type="predicted"/>
<dbReference type="Proteomes" id="UP000663861">
    <property type="component" value="Unassembled WGS sequence"/>
</dbReference>
<reference evidence="4" key="1">
    <citation type="submission" date="2021-01" db="EMBL/GenBank/DDBJ databases">
        <authorList>
            <person name="Kaushik A."/>
        </authorList>
    </citation>
    <scope>NUCLEOTIDE SEQUENCE</scope>
    <source>
        <strain evidence="4">AG4-R118</strain>
        <strain evidence="3">AG4-RS23</strain>
    </source>
</reference>
<feature type="chain" id="PRO_5035704807" description="AB hydrolase-1 domain-containing protein" evidence="1">
    <location>
        <begin position="20"/>
        <end position="413"/>
    </location>
</feature>
<feature type="domain" description="AB hydrolase-1" evidence="2">
    <location>
        <begin position="127"/>
        <end position="393"/>
    </location>
</feature>
<evidence type="ECO:0000259" key="2">
    <source>
        <dbReference type="Pfam" id="PF12697"/>
    </source>
</evidence>
<dbReference type="AlphaFoldDB" id="A0A8H3H482"/>
<name>A0A8H3H482_9AGAM</name>
<dbReference type="Proteomes" id="UP000663888">
    <property type="component" value="Unassembled WGS sequence"/>
</dbReference>
<dbReference type="InterPro" id="IPR029058">
    <property type="entry name" value="AB_hydrolase_fold"/>
</dbReference>
<organism evidence="4 5">
    <name type="scientific">Rhizoctonia solani</name>
    <dbReference type="NCBI Taxonomy" id="456999"/>
    <lineage>
        <taxon>Eukaryota</taxon>
        <taxon>Fungi</taxon>
        <taxon>Dikarya</taxon>
        <taxon>Basidiomycota</taxon>
        <taxon>Agaricomycotina</taxon>
        <taxon>Agaricomycetes</taxon>
        <taxon>Cantharellales</taxon>
        <taxon>Ceratobasidiaceae</taxon>
        <taxon>Rhizoctonia</taxon>
    </lineage>
</organism>
<protein>
    <recommendedName>
        <fullName evidence="2">AB hydrolase-1 domain-containing protein</fullName>
    </recommendedName>
</protein>
<evidence type="ECO:0000313" key="5">
    <source>
        <dbReference type="Proteomes" id="UP000663888"/>
    </source>
</evidence>
<accession>A0A8H3H482</accession>
<keyword evidence="1" id="KW-0732">Signal</keyword>